<keyword evidence="4" id="KW-0574">Periplasm</keyword>
<comment type="caution">
    <text evidence="7">The sequence shown here is derived from an EMBL/GenBank/DDBJ whole genome shotgun (WGS) entry which is preliminary data.</text>
</comment>
<dbReference type="GO" id="GO:0030288">
    <property type="term" value="C:outer membrane-bounded periplasmic space"/>
    <property type="evidence" value="ECO:0007669"/>
    <property type="project" value="TreeGrafter"/>
</dbReference>
<feature type="region of interest" description="Disordered" evidence="5">
    <location>
        <begin position="46"/>
        <end position="65"/>
    </location>
</feature>
<dbReference type="Gene3D" id="2.70.98.10">
    <property type="match status" value="1"/>
</dbReference>
<evidence type="ECO:0000256" key="1">
    <source>
        <dbReference type="ARBA" id="ARBA00004418"/>
    </source>
</evidence>
<dbReference type="SUPFAM" id="SSF81296">
    <property type="entry name" value="E set domains"/>
    <property type="match status" value="1"/>
</dbReference>
<evidence type="ECO:0000259" key="6">
    <source>
        <dbReference type="Pfam" id="PF04349"/>
    </source>
</evidence>
<dbReference type="Gene3D" id="2.60.40.10">
    <property type="entry name" value="Immunoglobulins"/>
    <property type="match status" value="1"/>
</dbReference>
<dbReference type="PIRSF" id="PIRSF006281">
    <property type="entry name" value="MdoG"/>
    <property type="match status" value="1"/>
</dbReference>
<reference evidence="7 8" key="1">
    <citation type="submission" date="2018-04" db="EMBL/GenBank/DDBJ databases">
        <title>Genomic Encyclopedia of Archaeal and Bacterial Type Strains, Phase II (KMG-II): from individual species to whole genera.</title>
        <authorList>
            <person name="Goeker M."/>
        </authorList>
    </citation>
    <scope>NUCLEOTIDE SEQUENCE [LARGE SCALE GENOMIC DNA]</scope>
    <source>
        <strain evidence="7 8">DSM 100434</strain>
    </source>
</reference>
<dbReference type="InterPro" id="IPR006311">
    <property type="entry name" value="TAT_signal"/>
</dbReference>
<dbReference type="EMBL" id="QAOH01000005">
    <property type="protein sequence ID" value="PTQ73348.1"/>
    <property type="molecule type" value="Genomic_DNA"/>
</dbReference>
<dbReference type="InterPro" id="IPR011013">
    <property type="entry name" value="Gal_mutarotase_sf_dom"/>
</dbReference>
<gene>
    <name evidence="7" type="ORF">C8N42_10548</name>
</gene>
<dbReference type="InterPro" id="IPR014756">
    <property type="entry name" value="Ig_E-set"/>
</dbReference>
<evidence type="ECO:0000313" key="8">
    <source>
        <dbReference type="Proteomes" id="UP000244077"/>
    </source>
</evidence>
<name>A0A2T5HP33_9RHOB</name>
<dbReference type="GO" id="GO:0030246">
    <property type="term" value="F:carbohydrate binding"/>
    <property type="evidence" value="ECO:0007669"/>
    <property type="project" value="InterPro"/>
</dbReference>
<dbReference type="SUPFAM" id="SSF74650">
    <property type="entry name" value="Galactose mutarotase-like"/>
    <property type="match status" value="1"/>
</dbReference>
<evidence type="ECO:0000256" key="2">
    <source>
        <dbReference type="ARBA" id="ARBA00005001"/>
    </source>
</evidence>
<protein>
    <submittedName>
        <fullName evidence="7">Glucans biosynthesis protein</fullName>
    </submittedName>
</protein>
<dbReference type="UniPathway" id="UPA00637"/>
<dbReference type="Proteomes" id="UP000244077">
    <property type="component" value="Unassembled WGS sequence"/>
</dbReference>
<dbReference type="InterPro" id="IPR014718">
    <property type="entry name" value="GH-type_carb-bd"/>
</dbReference>
<sequence>MTTPAGSTAAIENTPDNLRRRRFLATLAGSVALSAVMPYTLHAQDAAPETQPEVPATAEPAEPPKLPPFSFDALTEEMRITADEDWHEAEKIEGALAGLDYDAYQRIRFRPDHARWKDEGQNFRLHAFHLGWLFKEPVHIYEIVDGRARSMDFTTHDFEYGGNVSEQIPEDTPMPGVAGFRLHNPLNRADIFDELIAFLGASYFRALGRSNVYGLSARGLSVNTAMSGGEEFPRFTDFWLERPIPGATTMTVYAALDSKSVTGAYRFVITPGETTEMEVTARLFLREKTDQIGIAPLTSMYLFGGADPRGFDDFRASVHDSEYLVLNTRGGETYLRALNNPPRLASSYLGAENPLSFGLVQRSRDFDDYLDAQAHYERRPSLMVEPIGDWGKGMVRLVEIPSKLEGNDNIVAFWVPEGKMEKGAALEYAYRLHWGMAPKGDRSVDRARILRTRVGEGGVAGVEQKSDARKFVIDFEGGTLSSLPADAELVPQVSIGHGEIEQAIVSKVSDTDIWRLVIEAKADPGNVAELKAALTGYDQTLTETWLYQWVRE</sequence>
<dbReference type="InterPro" id="IPR013783">
    <property type="entry name" value="Ig-like_fold"/>
</dbReference>
<comment type="subcellular location">
    <subcellularLocation>
        <location evidence="1">Periplasm</location>
    </subcellularLocation>
</comment>
<dbReference type="Pfam" id="PF04349">
    <property type="entry name" value="MdoG"/>
    <property type="match status" value="1"/>
</dbReference>
<dbReference type="GO" id="GO:0051274">
    <property type="term" value="P:beta-glucan biosynthetic process"/>
    <property type="evidence" value="ECO:0007669"/>
    <property type="project" value="TreeGrafter"/>
</dbReference>
<feature type="compositionally biased region" description="Low complexity" evidence="5">
    <location>
        <begin position="46"/>
        <end position="60"/>
    </location>
</feature>
<organism evidence="7 8">
    <name type="scientific">Celeribacter persicus</name>
    <dbReference type="NCBI Taxonomy" id="1651082"/>
    <lineage>
        <taxon>Bacteria</taxon>
        <taxon>Pseudomonadati</taxon>
        <taxon>Pseudomonadota</taxon>
        <taxon>Alphaproteobacteria</taxon>
        <taxon>Rhodobacterales</taxon>
        <taxon>Roseobacteraceae</taxon>
        <taxon>Celeribacter</taxon>
    </lineage>
</organism>
<comment type="similarity">
    <text evidence="3">Belongs to the OpgD/OpgG family.</text>
</comment>
<keyword evidence="8" id="KW-1185">Reference proteome</keyword>
<evidence type="ECO:0000256" key="5">
    <source>
        <dbReference type="SAM" id="MobiDB-lite"/>
    </source>
</evidence>
<evidence type="ECO:0000256" key="3">
    <source>
        <dbReference type="ARBA" id="ARBA00009284"/>
    </source>
</evidence>
<feature type="domain" description="Glucan biosynthesis periplasmic MdoG C-terminal" evidence="6">
    <location>
        <begin position="69"/>
        <end position="549"/>
    </location>
</feature>
<dbReference type="AlphaFoldDB" id="A0A2T5HP33"/>
<dbReference type="GO" id="GO:0003824">
    <property type="term" value="F:catalytic activity"/>
    <property type="evidence" value="ECO:0007669"/>
    <property type="project" value="InterPro"/>
</dbReference>
<accession>A0A2T5HP33</accession>
<evidence type="ECO:0000256" key="4">
    <source>
        <dbReference type="ARBA" id="ARBA00022764"/>
    </source>
</evidence>
<dbReference type="PROSITE" id="PS51318">
    <property type="entry name" value="TAT"/>
    <property type="match status" value="1"/>
</dbReference>
<dbReference type="InterPro" id="IPR007444">
    <property type="entry name" value="Glucan_biosyn_MdoG_C"/>
</dbReference>
<evidence type="ECO:0000313" key="7">
    <source>
        <dbReference type="EMBL" id="PTQ73348.1"/>
    </source>
</evidence>
<dbReference type="InterPro" id="IPR014438">
    <property type="entry name" value="Glucan_biosyn_MdoG/MdoD"/>
</dbReference>
<comment type="pathway">
    <text evidence="2">Glycan metabolism; osmoregulated periplasmic glucan (OPG) biosynthesis.</text>
</comment>
<dbReference type="PANTHER" id="PTHR30504">
    <property type="entry name" value="GLUCANS BIOSYNTHESIS PROTEIN"/>
    <property type="match status" value="1"/>
</dbReference>
<proteinExistence type="inferred from homology"/>
<dbReference type="PANTHER" id="PTHR30504:SF2">
    <property type="entry name" value="GLUCANS BIOSYNTHESIS PROTEIN G"/>
    <property type="match status" value="1"/>
</dbReference>